<dbReference type="GO" id="GO:0140945">
    <property type="term" value="F:histone H3K4 monomethyltransferase activity"/>
    <property type="evidence" value="ECO:0007669"/>
    <property type="project" value="UniProtKB-EC"/>
</dbReference>
<feature type="compositionally biased region" description="Basic residues" evidence="18">
    <location>
        <begin position="398"/>
        <end position="407"/>
    </location>
</feature>
<dbReference type="SUPFAM" id="SSF57903">
    <property type="entry name" value="FYVE/PHD zinc finger"/>
    <property type="match status" value="2"/>
</dbReference>
<dbReference type="InterPro" id="IPR036427">
    <property type="entry name" value="Bromodomain-like_sf"/>
</dbReference>
<dbReference type="SMART" id="SM00541">
    <property type="entry name" value="FYRN"/>
    <property type="match status" value="1"/>
</dbReference>
<dbReference type="GO" id="GO:0035097">
    <property type="term" value="C:histone methyltransferase complex"/>
    <property type="evidence" value="ECO:0007669"/>
    <property type="project" value="TreeGrafter"/>
</dbReference>
<feature type="compositionally biased region" description="Polar residues" evidence="18">
    <location>
        <begin position="1098"/>
        <end position="1112"/>
    </location>
</feature>
<evidence type="ECO:0000256" key="9">
    <source>
        <dbReference type="ARBA" id="ARBA00022853"/>
    </source>
</evidence>
<dbReference type="FunFam" id="3.30.40.10:FF:000394">
    <property type="entry name" value="Histone-lysine N-methyltransferase"/>
    <property type="match status" value="1"/>
</dbReference>
<dbReference type="EC" id="2.1.1.364" evidence="15"/>
<feature type="region of interest" description="Disordered" evidence="18">
    <location>
        <begin position="501"/>
        <end position="521"/>
    </location>
</feature>
<keyword evidence="13" id="KW-0804">Transcription</keyword>
<feature type="region of interest" description="Disordered" evidence="18">
    <location>
        <begin position="398"/>
        <end position="443"/>
    </location>
</feature>
<feature type="region of interest" description="Disordered" evidence="18">
    <location>
        <begin position="1083"/>
        <end position="1112"/>
    </location>
</feature>
<feature type="region of interest" description="Disordered" evidence="18">
    <location>
        <begin position="2158"/>
        <end position="2180"/>
    </location>
</feature>
<dbReference type="PROSITE" id="PS50016">
    <property type="entry name" value="ZF_PHD_2"/>
    <property type="match status" value="3"/>
</dbReference>
<dbReference type="SMART" id="SM00249">
    <property type="entry name" value="PHD"/>
    <property type="match status" value="4"/>
</dbReference>
<feature type="region of interest" description="Disordered" evidence="18">
    <location>
        <begin position="2341"/>
        <end position="2368"/>
    </location>
</feature>
<dbReference type="PROSITE" id="PS51542">
    <property type="entry name" value="FYRN"/>
    <property type="match status" value="1"/>
</dbReference>
<dbReference type="GO" id="GO:0032259">
    <property type="term" value="P:methylation"/>
    <property type="evidence" value="ECO:0007669"/>
    <property type="project" value="UniProtKB-KW"/>
</dbReference>
<dbReference type="Gene3D" id="3.30.160.360">
    <property type="match status" value="1"/>
</dbReference>
<evidence type="ECO:0000256" key="10">
    <source>
        <dbReference type="ARBA" id="ARBA00023015"/>
    </source>
</evidence>
<dbReference type="SMART" id="SM00542">
    <property type="entry name" value="FYRC"/>
    <property type="match status" value="1"/>
</dbReference>
<evidence type="ECO:0000256" key="16">
    <source>
        <dbReference type="ARBA" id="ARBA00049353"/>
    </source>
</evidence>
<feature type="domain" description="PHD-type" evidence="23">
    <location>
        <begin position="1630"/>
        <end position="1737"/>
    </location>
</feature>
<feature type="domain" description="PHD-type" evidence="19">
    <location>
        <begin position="1378"/>
        <end position="1440"/>
    </location>
</feature>
<dbReference type="FunFam" id="3.30.40.10:FF:000002">
    <property type="entry name" value="Histone-lysine N-methyltransferase"/>
    <property type="match status" value="1"/>
</dbReference>
<keyword evidence="3" id="KW-0808">Transferase</keyword>
<feature type="domain" description="Post-SET" evidence="21">
    <location>
        <begin position="3083"/>
        <end position="3099"/>
    </location>
</feature>
<evidence type="ECO:0000256" key="2">
    <source>
        <dbReference type="ARBA" id="ARBA00022603"/>
    </source>
</evidence>
<dbReference type="InterPro" id="IPR001965">
    <property type="entry name" value="Znf_PHD"/>
</dbReference>
<feature type="region of interest" description="Disordered" evidence="18">
    <location>
        <begin position="962"/>
        <end position="1059"/>
    </location>
</feature>
<dbReference type="Pfam" id="PF05965">
    <property type="entry name" value="FYRC"/>
    <property type="match status" value="1"/>
</dbReference>
<keyword evidence="2" id="KW-0489">Methyltransferase</keyword>
<dbReference type="InterPro" id="IPR013083">
    <property type="entry name" value="Znf_RING/FYVE/PHD"/>
</dbReference>
<evidence type="ECO:0000256" key="14">
    <source>
        <dbReference type="ARBA" id="ARBA00023242"/>
    </source>
</evidence>
<dbReference type="GO" id="GO:0045893">
    <property type="term" value="P:positive regulation of DNA-templated transcription"/>
    <property type="evidence" value="ECO:0007669"/>
    <property type="project" value="TreeGrafter"/>
</dbReference>
<feature type="region of interest" description="Disordered" evidence="18">
    <location>
        <begin position="2215"/>
        <end position="2261"/>
    </location>
</feature>
<keyword evidence="8" id="KW-0862">Zinc</keyword>
<evidence type="ECO:0000256" key="7">
    <source>
        <dbReference type="ARBA" id="ARBA00022771"/>
    </source>
</evidence>
<feature type="compositionally biased region" description="Acidic residues" evidence="18">
    <location>
        <begin position="2164"/>
        <end position="2180"/>
    </location>
</feature>
<evidence type="ECO:0000256" key="18">
    <source>
        <dbReference type="SAM" id="MobiDB-lite"/>
    </source>
</evidence>
<feature type="compositionally biased region" description="Polar residues" evidence="18">
    <location>
        <begin position="996"/>
        <end position="1007"/>
    </location>
</feature>
<feature type="compositionally biased region" description="Acidic residues" evidence="18">
    <location>
        <begin position="2226"/>
        <end position="2238"/>
    </location>
</feature>
<sequence length="3099" mass="343207">MCVLIFNTITGASLENTSSHINSISHHAPRHAGNLAPFHLVPPQSAAPPLLLWKIIMAAAVGGLPASAVVAGANPWAAARWRFPGRPWSSRSQVKREKRLRVGRLGAEDAAALSGGPRPVNVGAALREDPCLLCMLGLADKLERQNEAGFCSSDSDEDHTGTNLMEDICPRGMNIHKIPVICLTDIFKGERVFTGFQADRRWSLRAGQGSLYKSPTAPSKKKLPQALVPPESDQNATTVETAELGRKSGKGLRTERNTGRPKLFVKLGSKKVTKNSASVRHQLKAPPDRFRGRASQKEEGHLYSLQDENNGVEDELLDASSADEGTAAALREEEKGRRQGYNVMPGRQRRRRRKVLWTLSMVKGRGKTSQSTDRRYTENRKIKDALTTDEDVSMSPKIARKRRKLHKVTSASLEAGTDSGQKHAGSANGGAGTSLGNASKKHHFGFRRRKSIFGYRKKSLEREMRKTHEPQQPSEVKIRRKRIRHVYYTYEAVGFPVKQDHHEELPKKSENTDVPIQPGLNQGCVVSARSSRVIRAPKRFMDEESLPGRRVKKPDQMQGSPNEPGFESKQTEIPQSQSKDFKRKRRSKKMQNLDDGKATTDEKIKSQEGKRRRSSGLQDAPRKKVGRLAYDSTHLKIYERLKKLTTSLALRRQKRMASSTNDSEKLEEEPQDARRPTGSENVVRRRTTDIKIEDVNSPGIVRKVAVHIDDTASHPVPSSADQGEGVAKVIAEITNLEDIDVQSLDVKTSQGLFGQVSPIQRINLSGANKKMLHLLKKAKVQLIKIDQQKQLKSAQLLSGVGVGDGAIRGVQRRRKRMGKVNAQSISQGQTVGGPRIKHVCRAAAVALGQPRAMVPDDIPRLSALPLHEREGIAPLPKTEDLGSGSEPESNGSTEQKSVPSKKSLSLRQRRCLRCKGCCREEDCGKCVFCLDKPKYGGPNKKRQSCIYKKCVRIEDKRVKRLKVQMKRRSASESPFPCSSGEEEGERSGAKEDESSQADPTNYLSPTRKQPKRRVTPRCYSSLLESDSTETEEPSENAGKEQSSTVAANQSTGVPANAQYEVLKPRKPVLPRGLWARRRIDKLQHCPPTQALKPRESSPQDPPMSSSFPTHMESSSVKLKLNLQIRLQRLPLSLVQAAGLSVTAALRQPDAKRAQEEKVDGGEQVKKELQDQALTDLHCLTRSQSSAEHTPPNVLTALANGFTQRDPHARELVRKIRVDFKEDCSLQNVWAMGGLSILTSVPITPECVCLLCASKGHHDMIFCQMCCEPFHHFCLPVDDRPQKENKENWCCRRCKFCHVCGRKSKHGKPVIQCRRCLHCYHPSCLGPTYPKPVKSNASWVCMMCIRCKSCGVTPGKSWDMAWNHELNLCPDCSKLHGQGNFCTVCLKCYQEHEFDSKMMQCASCAHWVHPKCEGLTDDLYEILSRLRGKSVVFCCAACSKSYPSRWQEVVQHVLRNGLEKVMTGLKISPTTSHLQTCFQCETQLHDECIKEGNTVCGLRAVDRKLADGQYASLKMFHEDVVRLFVKKLHEEQCLPEEQRLTAQARICYLRLLEQNFNWFDSQDPTAWKPALKEFPSGMLPEAIIPPSDEHSYAQWLDKQDRAITRAKETQEKKGVQGTTDALNVNHGDADERQCSLCQLHGDSKPSEAGRLLYLGQNEWAHANCCIWSAEVQEVKGALLHVHSAVTRGRFMRCERCTQVGATVGCCLSTCQSNYHFMCARASHCVFQSDKKVYCNKHRDLINNKVVNAFEVLRRVYVDFEGISLRRKFLTGLEPESVNVMIGSLQINKLGVLTEQSEVAGNLYPVGYQCTRWYWSTVDPRKRCRYTCKVTDVQPSPTRGYHLAQNQGENCTIAHSPNPQDFPSTQTSPVVDQLSSTPSPNSKLDSASEPKTPRHPLNRRPAGGTFKPLPSPGTANSTTHHILTISDLDDTRRSKRLSLRRNASSPQKSPTGPAKVRLGGTPHPRSLPFSSPVSPLGATENLMSSLSPRRKGRPPSSPSGATSAYSPRQGTIGSNPSTAFLSPRHSPGTQQHFRITPHEFAEVPQDFSASLEPEDAAGMPEECISTTAVIADGSAIPLSSDQELLSTSFDADTDVAVASVLNAKLEFDEALLNENVALHCGLYSNVAEGPEMRESQGALVEGNSLLGRISDEDASLYSASKKDLPDLADPDGQMEVDSVDGDSDNYLNFSRTVVLCDSVKDSIQAGLTVLPTSQSISQLDGADKDSDSDASEAGGEDETQEVGNSYHNQDTEPSMGISHNFGSEIVSTPESFPIWNTGAGQDSMSKEDLLVPEVSLAPEAVFDPCRDLVARQEDVVTESEPVDDFNEVLLDPEMGHFVSAKDGSIVHRGDSSPVDSVNKNAKPPEENMLPEQNILPQPKVMSVPSLSSAAKVQIISPGPPPQRTLTLPQAVPQHRIIKLTVPAGTLPLSLPVNFPVVSTSPAVSGASSQVVGNGLESPKEVTRGRTMAIRIPAATKSNVTGALPSPQILLVNSSGQVLIKDPQTNTFQMPAANSPSYSHISQIAKIIHSSKLVKQTVPRVMVTPVPQTGHSQTQTTHVVSYSNGTAPSTKVFFRKLPQNSSEILMTSGSSGRTNNPPISTSPVLASINPRDKAQAIIEKAMASHRETVNPVLLSPSQNLPYAGKLHSPDAAYQPSELHSRPQPAILSRSKSQVRMKRVSLSSERPSFKKCKTDFAEQTVSNSLDELNKFNKVRIKAPTVKDVLDFDRPEVEKVDQPKTKEEAKEFKNKRITSLESESTEPQERVKGSHDKTHEWVSSKNSDLSDWTPCAGNTATTEIMVIINPAWIDCVRNIFLLSVSVAWRAVVDGVQEARTGYRLEQLPLGRMSGGRVMGVIHDAVLFLLEQLQGAAQCQKHCFRFHQHEKPEKELPLNPSGCARGEVYERKSTFDMFNFLASQHRQLPESRPCDEDEDDVKLKSSRRATSTELPMAMRFRHLEKTSKEAVGVYRSAIHGRGLFCKRNIEAGEMVIEYAGNVIRSVLTDKREKYYDSKGIGCYMFRIDDFDVVDATMHGNAARFINHSCEPNCYSRVINVEGRKHIVIFALRKIYRGEELTYDYKFPIEDASNKLHCNCSARRCRRFLN</sequence>
<evidence type="ECO:0000256" key="6">
    <source>
        <dbReference type="ARBA" id="ARBA00022737"/>
    </source>
</evidence>
<evidence type="ECO:0000259" key="20">
    <source>
        <dbReference type="PROSITE" id="PS50280"/>
    </source>
</evidence>
<reference evidence="24 25" key="1">
    <citation type="submission" date="2021-07" db="EMBL/GenBank/DDBJ databases">
        <authorList>
            <person name="Imarazene B."/>
            <person name="Zahm M."/>
            <person name="Klopp C."/>
            <person name="Cabau C."/>
            <person name="Beille S."/>
            <person name="Jouanno E."/>
            <person name="Castinel A."/>
            <person name="Lluch J."/>
            <person name="Gil L."/>
            <person name="Kuchtly C."/>
            <person name="Lopez Roques C."/>
            <person name="Donnadieu C."/>
            <person name="Parrinello H."/>
            <person name="Journot L."/>
            <person name="Du K."/>
            <person name="Schartl M."/>
            <person name="Retaux S."/>
            <person name="Guiguen Y."/>
        </authorList>
    </citation>
    <scope>NUCLEOTIDE SEQUENCE [LARGE SCALE GENOMIC DNA]</scope>
    <source>
        <strain evidence="24">Pach_M1</strain>
        <tissue evidence="24">Testis</tissue>
    </source>
</reference>
<evidence type="ECO:0000256" key="4">
    <source>
        <dbReference type="ARBA" id="ARBA00022691"/>
    </source>
</evidence>
<keyword evidence="6" id="KW-0677">Repeat</keyword>
<dbReference type="PANTHER" id="PTHR45838">
    <property type="entry name" value="HISTONE-LYSINE-N-METHYLTRANSFERASE 2 KMT2 FAMILY MEMBER"/>
    <property type="match status" value="1"/>
</dbReference>
<keyword evidence="11" id="KW-0103">Bromodomain</keyword>
<dbReference type="InterPro" id="IPR003889">
    <property type="entry name" value="FYrich_C"/>
</dbReference>
<feature type="domain" description="PHD-type" evidence="19">
    <location>
        <begin position="1245"/>
        <end position="1296"/>
    </location>
</feature>
<keyword evidence="14" id="KW-0539">Nucleus</keyword>
<keyword evidence="4" id="KW-0949">S-adenosyl-L-methionine</keyword>
<evidence type="ECO:0000256" key="15">
    <source>
        <dbReference type="ARBA" id="ARBA00023620"/>
    </source>
</evidence>
<feature type="region of interest" description="Disordered" evidence="18">
    <location>
        <begin position="2729"/>
        <end position="2773"/>
    </location>
</feature>
<evidence type="ECO:0000256" key="13">
    <source>
        <dbReference type="ARBA" id="ARBA00023163"/>
    </source>
</evidence>
<dbReference type="GO" id="GO:0008270">
    <property type="term" value="F:zinc ion binding"/>
    <property type="evidence" value="ECO:0007669"/>
    <property type="project" value="UniProtKB-KW"/>
</dbReference>
<dbReference type="PROSITE" id="PS50280">
    <property type="entry name" value="SET"/>
    <property type="match status" value="1"/>
</dbReference>
<evidence type="ECO:0000313" key="25">
    <source>
        <dbReference type="Proteomes" id="UP000752171"/>
    </source>
</evidence>
<dbReference type="InterPro" id="IPR011011">
    <property type="entry name" value="Znf_FYVE_PHD"/>
</dbReference>
<comment type="caution">
    <text evidence="24">The sequence shown here is derived from an EMBL/GenBank/DDBJ whole genome shotgun (WGS) entry which is preliminary data.</text>
</comment>
<evidence type="ECO:0000256" key="1">
    <source>
        <dbReference type="ARBA" id="ARBA00004123"/>
    </source>
</evidence>
<protein>
    <recommendedName>
        <fullName evidence="15">[histone H3]-lysine(4) N-methyltransferase</fullName>
        <ecNumber evidence="15">2.1.1.364</ecNumber>
    </recommendedName>
</protein>
<comment type="subcellular location">
    <subcellularLocation>
        <location evidence="1">Nucleus</location>
    </subcellularLocation>
</comment>
<dbReference type="EMBL" id="JAICCE010000003">
    <property type="protein sequence ID" value="KAG9279398.1"/>
    <property type="molecule type" value="Genomic_DNA"/>
</dbReference>
<dbReference type="PROSITE" id="PS51058">
    <property type="entry name" value="ZF_CXXC"/>
    <property type="match status" value="1"/>
</dbReference>
<dbReference type="Pfam" id="PF00628">
    <property type="entry name" value="PHD"/>
    <property type="match status" value="1"/>
</dbReference>
<feature type="domain" description="PHD-type" evidence="19">
    <location>
        <begin position="1293"/>
        <end position="1346"/>
    </location>
</feature>
<dbReference type="GO" id="GO:0003677">
    <property type="term" value="F:DNA binding"/>
    <property type="evidence" value="ECO:0007669"/>
    <property type="project" value="UniProtKB-KW"/>
</dbReference>
<dbReference type="InterPro" id="IPR003616">
    <property type="entry name" value="Post-SET_dom"/>
</dbReference>
<keyword evidence="9" id="KW-0156">Chromatin regulator</keyword>
<evidence type="ECO:0000256" key="8">
    <source>
        <dbReference type="ARBA" id="ARBA00022833"/>
    </source>
</evidence>
<feature type="domain" description="CXXC-type" evidence="22">
    <location>
        <begin position="904"/>
        <end position="951"/>
    </location>
</feature>
<evidence type="ECO:0000256" key="11">
    <source>
        <dbReference type="ARBA" id="ARBA00023117"/>
    </source>
</evidence>
<dbReference type="SMART" id="SM00317">
    <property type="entry name" value="SET"/>
    <property type="match status" value="1"/>
</dbReference>
<evidence type="ECO:0000259" key="22">
    <source>
        <dbReference type="PROSITE" id="PS51058"/>
    </source>
</evidence>
<proteinExistence type="predicted"/>
<dbReference type="Pfam" id="PF00856">
    <property type="entry name" value="SET"/>
    <property type="match status" value="1"/>
</dbReference>
<feature type="compositionally biased region" description="Basic and acidic residues" evidence="18">
    <location>
        <begin position="501"/>
        <end position="511"/>
    </location>
</feature>
<feature type="compositionally biased region" description="Polar residues" evidence="18">
    <location>
        <begin position="1848"/>
        <end position="1883"/>
    </location>
</feature>
<feature type="compositionally biased region" description="Basic and acidic residues" evidence="18">
    <location>
        <begin position="2729"/>
        <end position="2745"/>
    </location>
</feature>
<dbReference type="PROSITE" id="PS50868">
    <property type="entry name" value="POST_SET"/>
    <property type="match status" value="1"/>
</dbReference>
<dbReference type="InterPro" id="IPR034732">
    <property type="entry name" value="EPHD"/>
</dbReference>
<dbReference type="Pfam" id="PF05964">
    <property type="entry name" value="FYRN"/>
    <property type="match status" value="1"/>
</dbReference>
<feature type="compositionally biased region" description="Basic and acidic residues" evidence="18">
    <location>
        <begin position="671"/>
        <end position="686"/>
    </location>
</feature>
<evidence type="ECO:0000259" key="19">
    <source>
        <dbReference type="PROSITE" id="PS50016"/>
    </source>
</evidence>
<feature type="compositionally biased region" description="Basic and acidic residues" evidence="18">
    <location>
        <begin position="286"/>
        <end position="301"/>
    </location>
</feature>
<keyword evidence="7 17" id="KW-0863">Zinc-finger</keyword>
<dbReference type="InterPro" id="IPR003888">
    <property type="entry name" value="FYrich_N"/>
</dbReference>
<feature type="compositionally biased region" description="Polar residues" evidence="18">
    <location>
        <begin position="1039"/>
        <end position="1053"/>
    </location>
</feature>
<dbReference type="PROSITE" id="PS51805">
    <property type="entry name" value="EPHD"/>
    <property type="match status" value="1"/>
</dbReference>
<dbReference type="InterPro" id="IPR001214">
    <property type="entry name" value="SET_dom"/>
</dbReference>
<keyword evidence="10" id="KW-0805">Transcription regulation</keyword>
<feature type="compositionally biased region" description="Polar residues" evidence="18">
    <location>
        <begin position="2239"/>
        <end position="2250"/>
    </location>
</feature>
<dbReference type="Proteomes" id="UP000752171">
    <property type="component" value="Unassembled WGS sequence"/>
</dbReference>
<dbReference type="Pfam" id="PF02008">
    <property type="entry name" value="zf-CXXC"/>
    <property type="match status" value="1"/>
</dbReference>
<feature type="compositionally biased region" description="Polar residues" evidence="18">
    <location>
        <begin position="886"/>
        <end position="898"/>
    </location>
</feature>
<dbReference type="InterPro" id="IPR047219">
    <property type="entry name" value="KMT2A_2B_SET"/>
</dbReference>
<gene>
    <name evidence="24" type="primary">KMT2B</name>
    <name evidence="24" type="ORF">AMEX_G4916</name>
</gene>
<organism evidence="24 25">
    <name type="scientific">Astyanax mexicanus</name>
    <name type="common">Blind cave fish</name>
    <name type="synonym">Astyanax fasciatus mexicanus</name>
    <dbReference type="NCBI Taxonomy" id="7994"/>
    <lineage>
        <taxon>Eukaryota</taxon>
        <taxon>Metazoa</taxon>
        <taxon>Chordata</taxon>
        <taxon>Craniata</taxon>
        <taxon>Vertebrata</taxon>
        <taxon>Euteleostomi</taxon>
        <taxon>Actinopterygii</taxon>
        <taxon>Neopterygii</taxon>
        <taxon>Teleostei</taxon>
        <taxon>Ostariophysi</taxon>
        <taxon>Characiformes</taxon>
        <taxon>Characoidei</taxon>
        <taxon>Acestrorhamphidae</taxon>
        <taxon>Acestrorhamphinae</taxon>
        <taxon>Astyanax</taxon>
    </lineage>
</organism>
<keyword evidence="5" id="KW-0479">Metal-binding</keyword>
<evidence type="ECO:0000259" key="23">
    <source>
        <dbReference type="PROSITE" id="PS51805"/>
    </source>
</evidence>
<evidence type="ECO:0000256" key="5">
    <source>
        <dbReference type="ARBA" id="ARBA00022723"/>
    </source>
</evidence>
<feature type="region of interest" description="Disordered" evidence="18">
    <location>
        <begin position="209"/>
        <end position="310"/>
    </location>
</feature>
<evidence type="ECO:0000256" key="3">
    <source>
        <dbReference type="ARBA" id="ARBA00022679"/>
    </source>
</evidence>
<dbReference type="InterPro" id="IPR046341">
    <property type="entry name" value="SET_dom_sf"/>
</dbReference>
<dbReference type="Gene3D" id="3.30.40.10">
    <property type="entry name" value="Zinc/RING finger domain, C3HC4 (zinc finger)"/>
    <property type="match status" value="3"/>
</dbReference>
<feature type="compositionally biased region" description="Basic and acidic residues" evidence="18">
    <location>
        <begin position="2758"/>
        <end position="2773"/>
    </location>
</feature>
<evidence type="ECO:0000256" key="12">
    <source>
        <dbReference type="ARBA" id="ARBA00023125"/>
    </source>
</evidence>
<dbReference type="FunFam" id="2.170.270.10:FF:000004">
    <property type="entry name" value="Histone-lysine N-methyltransferase"/>
    <property type="match status" value="1"/>
</dbReference>
<comment type="catalytic activity">
    <reaction evidence="16">
        <text>L-lysyl(4)-[histone H3] + S-adenosyl-L-methionine = N(6)-methyl-L-lysyl(4)-[histone H3] + S-adenosyl-L-homocysteine + H(+)</text>
        <dbReference type="Rhea" id="RHEA:60264"/>
        <dbReference type="Rhea" id="RHEA-COMP:15543"/>
        <dbReference type="Rhea" id="RHEA-COMP:15547"/>
        <dbReference type="ChEBI" id="CHEBI:15378"/>
        <dbReference type="ChEBI" id="CHEBI:29969"/>
        <dbReference type="ChEBI" id="CHEBI:57856"/>
        <dbReference type="ChEBI" id="CHEBI:59789"/>
        <dbReference type="ChEBI" id="CHEBI:61929"/>
        <dbReference type="EC" id="2.1.1.364"/>
    </reaction>
    <physiologicalReaction direction="left-to-right" evidence="16">
        <dbReference type="Rhea" id="RHEA:60265"/>
    </physiologicalReaction>
</comment>
<dbReference type="Gene3D" id="2.170.270.10">
    <property type="entry name" value="SET domain"/>
    <property type="match status" value="1"/>
</dbReference>
<dbReference type="InterPro" id="IPR002857">
    <property type="entry name" value="Znf_CXXC"/>
</dbReference>
<feature type="domain" description="SET" evidence="20">
    <location>
        <begin position="2959"/>
        <end position="3075"/>
    </location>
</feature>
<feature type="region of interest" description="Disordered" evidence="18">
    <location>
        <begin position="2919"/>
        <end position="2938"/>
    </location>
</feature>
<keyword evidence="12" id="KW-0238">DNA-binding</keyword>
<feature type="compositionally biased region" description="Polar residues" evidence="18">
    <location>
        <begin position="1998"/>
        <end position="2018"/>
    </location>
</feature>
<feature type="region of interest" description="Disordered" evidence="18">
    <location>
        <begin position="536"/>
        <end position="625"/>
    </location>
</feature>
<feature type="region of interest" description="Disordered" evidence="18">
    <location>
        <begin position="1848"/>
        <end position="2029"/>
    </location>
</feature>
<dbReference type="CDD" id="cd19170">
    <property type="entry name" value="SET_KMT2A_2B"/>
    <property type="match status" value="1"/>
</dbReference>
<evidence type="ECO:0000259" key="21">
    <source>
        <dbReference type="PROSITE" id="PS50868"/>
    </source>
</evidence>
<dbReference type="InterPro" id="IPR019787">
    <property type="entry name" value="Znf_PHD-finger"/>
</dbReference>
<feature type="compositionally biased region" description="Basic and acidic residues" evidence="18">
    <location>
        <begin position="591"/>
        <end position="609"/>
    </location>
</feature>
<feature type="compositionally biased region" description="Polar residues" evidence="18">
    <location>
        <begin position="1939"/>
        <end position="1948"/>
    </location>
</feature>
<evidence type="ECO:0000313" key="24">
    <source>
        <dbReference type="EMBL" id="KAG9279398.1"/>
    </source>
</evidence>
<name>A0A8T2M437_ASTMX</name>
<dbReference type="SUPFAM" id="SSF82199">
    <property type="entry name" value="SET domain"/>
    <property type="match status" value="1"/>
</dbReference>
<feature type="region of interest" description="Disordered" evidence="18">
    <location>
        <begin position="873"/>
        <end position="902"/>
    </location>
</feature>
<dbReference type="Gene3D" id="1.20.920.10">
    <property type="entry name" value="Bromodomain-like"/>
    <property type="match status" value="1"/>
</dbReference>
<accession>A0A8T2M437</accession>
<dbReference type="PANTHER" id="PTHR45838:SF3">
    <property type="entry name" value="HISTONE-LYSINE N-METHYLTRANSFERASE 2B"/>
    <property type="match status" value="1"/>
</dbReference>
<evidence type="ECO:0000256" key="17">
    <source>
        <dbReference type="PROSITE-ProRule" id="PRU00509"/>
    </source>
</evidence>
<feature type="region of interest" description="Disordered" evidence="18">
    <location>
        <begin position="651"/>
        <end position="686"/>
    </location>
</feature>